<feature type="transmembrane region" description="Helical" evidence="10">
    <location>
        <begin position="325"/>
        <end position="352"/>
    </location>
</feature>
<dbReference type="PANTHER" id="PTHR22914:SF9">
    <property type="entry name" value="CHITIN SYNTHASE 1"/>
    <property type="match status" value="1"/>
</dbReference>
<keyword evidence="7 10" id="KW-1133">Transmembrane helix</keyword>
<evidence type="ECO:0000256" key="4">
    <source>
        <dbReference type="ARBA" id="ARBA00022676"/>
    </source>
</evidence>
<evidence type="ECO:0000256" key="6">
    <source>
        <dbReference type="ARBA" id="ARBA00022692"/>
    </source>
</evidence>
<evidence type="ECO:0000256" key="8">
    <source>
        <dbReference type="ARBA" id="ARBA00023136"/>
    </source>
</evidence>
<dbReference type="SUPFAM" id="SSF53448">
    <property type="entry name" value="Nucleotide-diphospho-sugar transferases"/>
    <property type="match status" value="1"/>
</dbReference>
<dbReference type="GO" id="GO:0006031">
    <property type="term" value="P:chitin biosynthetic process"/>
    <property type="evidence" value="ECO:0007669"/>
    <property type="project" value="TreeGrafter"/>
</dbReference>
<keyword evidence="5" id="KW-0808">Transferase</keyword>
<dbReference type="Proteomes" id="UP000193749">
    <property type="component" value="Unassembled WGS sequence"/>
</dbReference>
<comment type="subcellular location">
    <subcellularLocation>
        <location evidence="1">Cell membrane</location>
        <topology evidence="1">Multi-pass membrane protein</topology>
    </subcellularLocation>
</comment>
<evidence type="ECO:0000256" key="10">
    <source>
        <dbReference type="SAM" id="Phobius"/>
    </source>
</evidence>
<evidence type="ECO:0000256" key="2">
    <source>
        <dbReference type="ARBA" id="ARBA00012543"/>
    </source>
</evidence>
<keyword evidence="12" id="KW-1185">Reference proteome</keyword>
<dbReference type="InterPro" id="IPR029044">
    <property type="entry name" value="Nucleotide-diphossugar_trans"/>
</dbReference>
<dbReference type="OrthoDB" id="5699875at2"/>
<name>A0A1X1EJY3_PANCY</name>
<evidence type="ECO:0000313" key="11">
    <source>
        <dbReference type="EMBL" id="ORM89143.1"/>
    </source>
</evidence>
<evidence type="ECO:0000256" key="7">
    <source>
        <dbReference type="ARBA" id="ARBA00022989"/>
    </source>
</evidence>
<dbReference type="GO" id="GO:0030428">
    <property type="term" value="C:cell septum"/>
    <property type="evidence" value="ECO:0007669"/>
    <property type="project" value="TreeGrafter"/>
</dbReference>
<reference evidence="11 12" key="1">
    <citation type="journal article" date="2017" name="Antonie Van Leeuwenhoek">
        <title>Phylogenomic resolution of the bacterial genus Pantoea and its relationship with Erwinia and Tatumella.</title>
        <authorList>
            <person name="Palmer M."/>
            <person name="Steenkamp E.T."/>
            <person name="Coetzee M.P."/>
            <person name="Chan W.Y."/>
            <person name="van Zyl E."/>
            <person name="De Maayer P."/>
            <person name="Coutinho T.A."/>
            <person name="Blom J."/>
            <person name="Smits T.H."/>
            <person name="Duffy B."/>
            <person name="Venter S.N."/>
        </authorList>
    </citation>
    <scope>NUCLEOTIDE SEQUENCE [LARGE SCALE GENOMIC DNA]</scope>
    <source>
        <strain evidence="11 12">LMG 2657</strain>
    </source>
</reference>
<evidence type="ECO:0000256" key="9">
    <source>
        <dbReference type="ARBA" id="ARBA00023316"/>
    </source>
</evidence>
<dbReference type="Pfam" id="PF01644">
    <property type="entry name" value="Chitin_synth_1"/>
    <property type="match status" value="1"/>
</dbReference>
<keyword evidence="4" id="KW-0328">Glycosyltransferase</keyword>
<sequence>MICNTLASLARNIIYINEKHHVKYEIKICIIFDGIANISGDTAIFLESLGYELNNTGHNELYPMLTLSEKKFASPELLRQCADYTDNKHVVGSDHEINCILALKSENRGKLDSHAWMFLSICEQLNPRYILQVDAGTVPATSCLLNLLCDIESHPDYAAIAAYLLPKPNFFVPAHKSWQYSNFVWDKINFWPVGYLLGYLEVIPGACSLIRWEAVNNGNPGQLPPLSNYFRGLSPAGLLQKNLYLAEDRVLGFEIIKNGDREYKIKFNPTAKVEIDNCNTFSELILQRRRWINSTLSARLYALSQLPGIIVNNNKGAFYKFKIMVSLYLSLINMAEMVLMPAVFSILLFFTFEKLSTNLPTWVNLPYISYSAFFFSWVGMIILMLFFLR</sequence>
<dbReference type="GO" id="GO:0071555">
    <property type="term" value="P:cell wall organization"/>
    <property type="evidence" value="ECO:0007669"/>
    <property type="project" value="UniProtKB-KW"/>
</dbReference>
<accession>A0A1X1EJY3</accession>
<dbReference type="GO" id="GO:0005886">
    <property type="term" value="C:plasma membrane"/>
    <property type="evidence" value="ECO:0007669"/>
    <property type="project" value="UniProtKB-SubCell"/>
</dbReference>
<keyword evidence="8 10" id="KW-0472">Membrane</keyword>
<feature type="transmembrane region" description="Helical" evidence="10">
    <location>
        <begin position="367"/>
        <end position="388"/>
    </location>
</feature>
<keyword evidence="6 10" id="KW-0812">Transmembrane</keyword>
<proteinExistence type="predicted"/>
<dbReference type="AlphaFoldDB" id="A0A1X1EJY3"/>
<dbReference type="STRING" id="55209.HA50_21045"/>
<organism evidence="11 12">
    <name type="scientific">Pantoea cypripedii</name>
    <name type="common">Pectobacterium cypripedii</name>
    <name type="synonym">Erwinia cypripedii</name>
    <dbReference type="NCBI Taxonomy" id="55209"/>
    <lineage>
        <taxon>Bacteria</taxon>
        <taxon>Pseudomonadati</taxon>
        <taxon>Pseudomonadota</taxon>
        <taxon>Gammaproteobacteria</taxon>
        <taxon>Enterobacterales</taxon>
        <taxon>Erwiniaceae</taxon>
        <taxon>Pantoea</taxon>
    </lineage>
</organism>
<dbReference type="InterPro" id="IPR004835">
    <property type="entry name" value="Chitin_synth"/>
</dbReference>
<dbReference type="EMBL" id="MLJI01000002">
    <property type="protein sequence ID" value="ORM89143.1"/>
    <property type="molecule type" value="Genomic_DNA"/>
</dbReference>
<evidence type="ECO:0000256" key="3">
    <source>
        <dbReference type="ARBA" id="ARBA00022475"/>
    </source>
</evidence>
<dbReference type="PANTHER" id="PTHR22914">
    <property type="entry name" value="CHITIN SYNTHASE"/>
    <property type="match status" value="1"/>
</dbReference>
<dbReference type="EC" id="2.4.1.16" evidence="2"/>
<keyword evidence="9" id="KW-0961">Cell wall biogenesis/degradation</keyword>
<dbReference type="GO" id="GO:0004100">
    <property type="term" value="F:chitin synthase activity"/>
    <property type="evidence" value="ECO:0007669"/>
    <property type="project" value="UniProtKB-EC"/>
</dbReference>
<evidence type="ECO:0000313" key="12">
    <source>
        <dbReference type="Proteomes" id="UP000193749"/>
    </source>
</evidence>
<evidence type="ECO:0000256" key="5">
    <source>
        <dbReference type="ARBA" id="ARBA00022679"/>
    </source>
</evidence>
<protein>
    <recommendedName>
        <fullName evidence="2">chitin synthase</fullName>
        <ecNumber evidence="2">2.4.1.16</ecNumber>
    </recommendedName>
</protein>
<evidence type="ECO:0000256" key="1">
    <source>
        <dbReference type="ARBA" id="ARBA00004651"/>
    </source>
</evidence>
<keyword evidence="3" id="KW-1003">Cell membrane</keyword>
<comment type="caution">
    <text evidence="11">The sequence shown here is derived from an EMBL/GenBank/DDBJ whole genome shotgun (WGS) entry which is preliminary data.</text>
</comment>
<gene>
    <name evidence="11" type="ORF">HA50_21045</name>
</gene>